<gene>
    <name evidence="1" type="ORF">Q4Q50_09225</name>
</gene>
<keyword evidence="2" id="KW-1185">Reference proteome</keyword>
<evidence type="ECO:0000313" key="2">
    <source>
        <dbReference type="Proteomes" id="UP001249505"/>
    </source>
</evidence>
<organism evidence="1 2">
    <name type="scientific">Shewanella scandinavica</name>
    <dbReference type="NCBI Taxonomy" id="3063538"/>
    <lineage>
        <taxon>Bacteria</taxon>
        <taxon>Pseudomonadati</taxon>
        <taxon>Pseudomonadota</taxon>
        <taxon>Gammaproteobacteria</taxon>
        <taxon>Alteromonadales</taxon>
        <taxon>Shewanellaceae</taxon>
        <taxon>Shewanella</taxon>
    </lineage>
</organism>
<dbReference type="EMBL" id="JAUOES010000008">
    <property type="protein sequence ID" value="MDT3280466.1"/>
    <property type="molecule type" value="Genomic_DNA"/>
</dbReference>
<accession>A0ABU3FYL1</accession>
<evidence type="ECO:0000313" key="1">
    <source>
        <dbReference type="EMBL" id="MDT3280466.1"/>
    </source>
</evidence>
<dbReference type="Proteomes" id="UP001249505">
    <property type="component" value="Unassembled WGS sequence"/>
</dbReference>
<proteinExistence type="predicted"/>
<name>A0ABU3FYL1_9GAMM</name>
<evidence type="ECO:0008006" key="3">
    <source>
        <dbReference type="Google" id="ProtNLM"/>
    </source>
</evidence>
<reference evidence="1 2" key="1">
    <citation type="submission" date="2023-07" db="EMBL/GenBank/DDBJ databases">
        <title>Novel Shewanella species isolated from Baltic Sea sediments.</title>
        <authorList>
            <person name="Martin-Rodriguez A.J."/>
        </authorList>
    </citation>
    <scope>NUCLEOTIDE SEQUENCE [LARGE SCALE GENOMIC DNA]</scope>
    <source>
        <strain evidence="1 2">SP2S1-2</strain>
    </source>
</reference>
<comment type="caution">
    <text evidence="1">The sequence shown here is derived from an EMBL/GenBank/DDBJ whole genome shotgun (WGS) entry which is preliminary data.</text>
</comment>
<dbReference type="RefSeq" id="WP_311899121.1">
    <property type="nucleotide sequence ID" value="NZ_JAUOES010000008.1"/>
</dbReference>
<sequence length="74" mass="7922">MQTLTNYLTQWSTWRGLVLIGAAVAGIHPDAVNAVVNVGDVVVQGVAASAVAASGAWEAFRNERKQDKTKIWRG</sequence>
<protein>
    <recommendedName>
        <fullName evidence="3">Holin</fullName>
    </recommendedName>
</protein>